<feature type="transmembrane region" description="Helical" evidence="2">
    <location>
        <begin position="45"/>
        <end position="65"/>
    </location>
</feature>
<keyword evidence="5" id="KW-1185">Reference proteome</keyword>
<dbReference type="Pfam" id="PF20237">
    <property type="entry name" value="DUF6594"/>
    <property type="match status" value="1"/>
</dbReference>
<proteinExistence type="predicted"/>
<evidence type="ECO:0000313" key="4">
    <source>
        <dbReference type="EMBL" id="KAK3313392.1"/>
    </source>
</evidence>
<feature type="domain" description="DUF6594" evidence="3">
    <location>
        <begin position="25"/>
        <end position="100"/>
    </location>
</feature>
<reference evidence="4" key="1">
    <citation type="journal article" date="2023" name="Mol. Phylogenet. Evol.">
        <title>Genome-scale phylogeny and comparative genomics of the fungal order Sordariales.</title>
        <authorList>
            <person name="Hensen N."/>
            <person name="Bonometti L."/>
            <person name="Westerberg I."/>
            <person name="Brannstrom I.O."/>
            <person name="Guillou S."/>
            <person name="Cros-Aarteil S."/>
            <person name="Calhoun S."/>
            <person name="Haridas S."/>
            <person name="Kuo A."/>
            <person name="Mondo S."/>
            <person name="Pangilinan J."/>
            <person name="Riley R."/>
            <person name="LaButti K."/>
            <person name="Andreopoulos B."/>
            <person name="Lipzen A."/>
            <person name="Chen C."/>
            <person name="Yan M."/>
            <person name="Daum C."/>
            <person name="Ng V."/>
            <person name="Clum A."/>
            <person name="Steindorff A."/>
            <person name="Ohm R.A."/>
            <person name="Martin F."/>
            <person name="Silar P."/>
            <person name="Natvig D.O."/>
            <person name="Lalanne C."/>
            <person name="Gautier V."/>
            <person name="Ament-Velasquez S.L."/>
            <person name="Kruys A."/>
            <person name="Hutchinson M.I."/>
            <person name="Powell A.J."/>
            <person name="Barry K."/>
            <person name="Miller A.N."/>
            <person name="Grigoriev I.V."/>
            <person name="Debuchy R."/>
            <person name="Gladieux P."/>
            <person name="Hiltunen Thoren M."/>
            <person name="Johannesson H."/>
        </authorList>
    </citation>
    <scope>NUCLEOTIDE SEQUENCE</scope>
    <source>
        <strain evidence="4">CBS 118394</strain>
    </source>
</reference>
<evidence type="ECO:0000313" key="5">
    <source>
        <dbReference type="Proteomes" id="UP001283341"/>
    </source>
</evidence>
<name>A0AAE0HVJ5_9PEZI</name>
<dbReference type="EMBL" id="JAUEDM010000007">
    <property type="protein sequence ID" value="KAK3313392.1"/>
    <property type="molecule type" value="Genomic_DNA"/>
</dbReference>
<dbReference type="AlphaFoldDB" id="A0AAE0HVJ5"/>
<evidence type="ECO:0000256" key="1">
    <source>
        <dbReference type="SAM" id="MobiDB-lite"/>
    </source>
</evidence>
<sequence>MSARSASQSDASTKDDLKFNTSTSPVHLRNSVAYNNDIVSQVAKFLNTVTAAFFPVVSIVILYAIKDTNKRLGVLAVMTVMFSLCMVFGTRAGVTEVFAA</sequence>
<reference evidence="4" key="2">
    <citation type="submission" date="2023-06" db="EMBL/GenBank/DDBJ databases">
        <authorList>
            <consortium name="Lawrence Berkeley National Laboratory"/>
            <person name="Haridas S."/>
            <person name="Hensen N."/>
            <person name="Bonometti L."/>
            <person name="Westerberg I."/>
            <person name="Brannstrom I.O."/>
            <person name="Guillou S."/>
            <person name="Cros-Aarteil S."/>
            <person name="Calhoun S."/>
            <person name="Kuo A."/>
            <person name="Mondo S."/>
            <person name="Pangilinan J."/>
            <person name="Riley R."/>
            <person name="Labutti K."/>
            <person name="Andreopoulos B."/>
            <person name="Lipzen A."/>
            <person name="Chen C."/>
            <person name="Yanf M."/>
            <person name="Daum C."/>
            <person name="Ng V."/>
            <person name="Clum A."/>
            <person name="Steindorff A."/>
            <person name="Ohm R."/>
            <person name="Martin F."/>
            <person name="Silar P."/>
            <person name="Natvig D."/>
            <person name="Lalanne C."/>
            <person name="Gautier V."/>
            <person name="Ament-Velasquez S.L."/>
            <person name="Kruys A."/>
            <person name="Hutchinson M.I."/>
            <person name="Powell A.J."/>
            <person name="Barry K."/>
            <person name="Miller A.N."/>
            <person name="Grigoriev I.V."/>
            <person name="Debuchy R."/>
            <person name="Gladieux P."/>
            <person name="Thoren M.H."/>
            <person name="Johannesson H."/>
        </authorList>
    </citation>
    <scope>NUCLEOTIDE SEQUENCE</scope>
    <source>
        <strain evidence="4">CBS 118394</strain>
    </source>
</reference>
<gene>
    <name evidence="4" type="ORF">B0H66DRAFT_606656</name>
</gene>
<keyword evidence="2" id="KW-0472">Membrane</keyword>
<comment type="caution">
    <text evidence="4">The sequence shown here is derived from an EMBL/GenBank/DDBJ whole genome shotgun (WGS) entry which is preliminary data.</text>
</comment>
<organism evidence="4 5">
    <name type="scientific">Apodospora peruviana</name>
    <dbReference type="NCBI Taxonomy" id="516989"/>
    <lineage>
        <taxon>Eukaryota</taxon>
        <taxon>Fungi</taxon>
        <taxon>Dikarya</taxon>
        <taxon>Ascomycota</taxon>
        <taxon>Pezizomycotina</taxon>
        <taxon>Sordariomycetes</taxon>
        <taxon>Sordariomycetidae</taxon>
        <taxon>Sordariales</taxon>
        <taxon>Lasiosphaeriaceae</taxon>
        <taxon>Apodospora</taxon>
    </lineage>
</organism>
<dbReference type="PANTHER" id="PTHR34502">
    <property type="entry name" value="DUF6594 DOMAIN-CONTAINING PROTEIN-RELATED"/>
    <property type="match status" value="1"/>
</dbReference>
<feature type="transmembrane region" description="Helical" evidence="2">
    <location>
        <begin position="72"/>
        <end position="94"/>
    </location>
</feature>
<evidence type="ECO:0000256" key="2">
    <source>
        <dbReference type="SAM" id="Phobius"/>
    </source>
</evidence>
<protein>
    <recommendedName>
        <fullName evidence="3">DUF6594 domain-containing protein</fullName>
    </recommendedName>
</protein>
<keyword evidence="2" id="KW-0812">Transmembrane</keyword>
<dbReference type="Proteomes" id="UP001283341">
    <property type="component" value="Unassembled WGS sequence"/>
</dbReference>
<keyword evidence="2" id="KW-1133">Transmembrane helix</keyword>
<dbReference type="InterPro" id="IPR046529">
    <property type="entry name" value="DUF6594"/>
</dbReference>
<evidence type="ECO:0000259" key="3">
    <source>
        <dbReference type="Pfam" id="PF20237"/>
    </source>
</evidence>
<feature type="compositionally biased region" description="Polar residues" evidence="1">
    <location>
        <begin position="1"/>
        <end position="11"/>
    </location>
</feature>
<dbReference type="PANTHER" id="PTHR34502:SF5">
    <property type="entry name" value="DUF6594 DOMAIN-CONTAINING PROTEIN"/>
    <property type="match status" value="1"/>
</dbReference>
<feature type="region of interest" description="Disordered" evidence="1">
    <location>
        <begin position="1"/>
        <end position="23"/>
    </location>
</feature>
<accession>A0AAE0HVJ5</accession>